<accession>A0A6L2PHQ1</accession>
<reference evidence="2" key="1">
    <citation type="submission" date="2020-01" db="EMBL/GenBank/DDBJ databases">
        <title>Draft genome sequence of the Termite Coptotermes fromosanus.</title>
        <authorList>
            <person name="Itakura S."/>
            <person name="Yosikawa Y."/>
            <person name="Umezawa K."/>
        </authorList>
    </citation>
    <scope>NUCLEOTIDE SEQUENCE [LARGE SCALE GENOMIC DNA]</scope>
</reference>
<dbReference type="AlphaFoldDB" id="A0A6L2PHQ1"/>
<gene>
    <name evidence="1" type="ORF">Cfor_07749</name>
</gene>
<dbReference type="EMBL" id="BLKM01007242">
    <property type="protein sequence ID" value="GFG30105.1"/>
    <property type="molecule type" value="Genomic_DNA"/>
</dbReference>
<dbReference type="Proteomes" id="UP000502823">
    <property type="component" value="Unassembled WGS sequence"/>
</dbReference>
<dbReference type="OrthoDB" id="413077at2759"/>
<protein>
    <submittedName>
        <fullName evidence="1">Uncharacterized protein</fullName>
    </submittedName>
</protein>
<evidence type="ECO:0000313" key="2">
    <source>
        <dbReference type="Proteomes" id="UP000502823"/>
    </source>
</evidence>
<dbReference type="InParanoid" id="A0A6L2PHQ1"/>
<evidence type="ECO:0000313" key="1">
    <source>
        <dbReference type="EMBL" id="GFG30105.1"/>
    </source>
</evidence>
<sequence>MCYRAVPEIEPSHYGLNENDRFSFHGILYAPTAEGTVADAVSFLQKTYSNNMSAEFTYLEVFVLCTESTASTLIELDHCMTVHSFESDTPSIRNAGN</sequence>
<organism evidence="1 2">
    <name type="scientific">Coptotermes formosanus</name>
    <name type="common">Formosan subterranean termite</name>
    <dbReference type="NCBI Taxonomy" id="36987"/>
    <lineage>
        <taxon>Eukaryota</taxon>
        <taxon>Metazoa</taxon>
        <taxon>Ecdysozoa</taxon>
        <taxon>Arthropoda</taxon>
        <taxon>Hexapoda</taxon>
        <taxon>Insecta</taxon>
        <taxon>Pterygota</taxon>
        <taxon>Neoptera</taxon>
        <taxon>Polyneoptera</taxon>
        <taxon>Dictyoptera</taxon>
        <taxon>Blattodea</taxon>
        <taxon>Blattoidea</taxon>
        <taxon>Termitoidae</taxon>
        <taxon>Rhinotermitidae</taxon>
        <taxon>Coptotermes</taxon>
    </lineage>
</organism>
<proteinExistence type="predicted"/>
<keyword evidence="2" id="KW-1185">Reference proteome</keyword>
<comment type="caution">
    <text evidence="1">The sequence shown here is derived from an EMBL/GenBank/DDBJ whole genome shotgun (WGS) entry which is preliminary data.</text>
</comment>
<name>A0A6L2PHQ1_COPFO</name>